<name>A0ABU0K7C9_9ACTN</name>
<dbReference type="SUPFAM" id="SSF50370">
    <property type="entry name" value="Ricin B-like lectins"/>
    <property type="match status" value="1"/>
</dbReference>
<protein>
    <recommendedName>
        <fullName evidence="2">Ricin B lectin domain-containing protein</fullName>
    </recommendedName>
</protein>
<keyword evidence="4" id="KW-1185">Reference proteome</keyword>
<sequence>MRKKHTRHVLGAVLAGALLASAAPAVAHAQSPRSSEPAPVAGADLRPVSRADVLSAAVVSYRVKNTKSQKFLQPSGGSTANGAKIVQQPASSAATQRWALVGDGNYVSFWNQGSDKNLGIDGASTAAGAVAIQANGSGDANQDWLLSWRSDTVFQMKNRKSGLCLGISGASTANGAQAAQFPCDGSANQGWAFTE</sequence>
<evidence type="ECO:0000313" key="3">
    <source>
        <dbReference type="EMBL" id="MDQ0485271.1"/>
    </source>
</evidence>
<evidence type="ECO:0000256" key="1">
    <source>
        <dbReference type="SAM" id="SignalP"/>
    </source>
</evidence>
<dbReference type="InterPro" id="IPR035992">
    <property type="entry name" value="Ricin_B-like_lectins"/>
</dbReference>
<keyword evidence="1" id="KW-0732">Signal</keyword>
<gene>
    <name evidence="3" type="ORF">QO019_000101</name>
</gene>
<dbReference type="SMART" id="SM00458">
    <property type="entry name" value="RICIN"/>
    <property type="match status" value="1"/>
</dbReference>
<feature type="signal peptide" evidence="1">
    <location>
        <begin position="1"/>
        <end position="29"/>
    </location>
</feature>
<dbReference type="RefSeq" id="WP_215188738.1">
    <property type="nucleotide sequence ID" value="NZ_JAUSWC010000001.1"/>
</dbReference>
<dbReference type="CDD" id="cd00161">
    <property type="entry name" value="beta-trefoil_Ricin-like"/>
    <property type="match status" value="1"/>
</dbReference>
<evidence type="ECO:0000259" key="2">
    <source>
        <dbReference type="SMART" id="SM00458"/>
    </source>
</evidence>
<feature type="chain" id="PRO_5046745313" description="Ricin B lectin domain-containing protein" evidence="1">
    <location>
        <begin position="30"/>
        <end position="195"/>
    </location>
</feature>
<dbReference type="PROSITE" id="PS50231">
    <property type="entry name" value="RICIN_B_LECTIN"/>
    <property type="match status" value="1"/>
</dbReference>
<feature type="domain" description="Ricin B lectin" evidence="2">
    <location>
        <begin position="61"/>
        <end position="194"/>
    </location>
</feature>
<dbReference type="InterPro" id="IPR000772">
    <property type="entry name" value="Ricin_B_lectin"/>
</dbReference>
<evidence type="ECO:0000313" key="4">
    <source>
        <dbReference type="Proteomes" id="UP001236795"/>
    </source>
</evidence>
<dbReference type="Proteomes" id="UP001236795">
    <property type="component" value="Unassembled WGS sequence"/>
</dbReference>
<reference evidence="3 4" key="1">
    <citation type="submission" date="2023-07" db="EMBL/GenBank/DDBJ databases">
        <title>Genomic Encyclopedia of Type Strains, Phase IV (KMG-IV): sequencing the most valuable type-strain genomes for metagenomic binning, comparative biology and taxonomic classification.</title>
        <authorList>
            <person name="Goeker M."/>
        </authorList>
    </citation>
    <scope>NUCLEOTIDE SEQUENCE [LARGE SCALE GENOMIC DNA]</scope>
    <source>
        <strain evidence="3 4">DSM 40573</strain>
    </source>
</reference>
<dbReference type="Gene3D" id="2.80.10.50">
    <property type="match status" value="2"/>
</dbReference>
<dbReference type="Pfam" id="PF14200">
    <property type="entry name" value="RicinB_lectin_2"/>
    <property type="match status" value="2"/>
</dbReference>
<proteinExistence type="predicted"/>
<dbReference type="EMBL" id="JAUSWC010000001">
    <property type="protein sequence ID" value="MDQ0485271.1"/>
    <property type="molecule type" value="Genomic_DNA"/>
</dbReference>
<accession>A0ABU0K7C9</accession>
<comment type="caution">
    <text evidence="3">The sequence shown here is derived from an EMBL/GenBank/DDBJ whole genome shotgun (WGS) entry which is preliminary data.</text>
</comment>
<organism evidence="3 4">
    <name type="scientific">Streptomyces thermodiastaticus</name>
    <dbReference type="NCBI Taxonomy" id="44061"/>
    <lineage>
        <taxon>Bacteria</taxon>
        <taxon>Bacillati</taxon>
        <taxon>Actinomycetota</taxon>
        <taxon>Actinomycetes</taxon>
        <taxon>Kitasatosporales</taxon>
        <taxon>Streptomycetaceae</taxon>
        <taxon>Streptomyces</taxon>
    </lineage>
</organism>